<accession>A0ABV6E7L7</accession>
<dbReference type="EMBL" id="JBHLXG010000003">
    <property type="protein sequence ID" value="MFC0224990.1"/>
    <property type="molecule type" value="Genomic_DNA"/>
</dbReference>
<name>A0ABV6E7L7_9GAMM</name>
<organism evidence="1 2">
    <name type="scientific">Serratia aquatilis</name>
    <dbReference type="NCBI Taxonomy" id="1737515"/>
    <lineage>
        <taxon>Bacteria</taxon>
        <taxon>Pseudomonadati</taxon>
        <taxon>Pseudomonadota</taxon>
        <taxon>Gammaproteobacteria</taxon>
        <taxon>Enterobacterales</taxon>
        <taxon>Yersiniaceae</taxon>
        <taxon>Serratia</taxon>
    </lineage>
</organism>
<comment type="caution">
    <text evidence="1">The sequence shown here is derived from an EMBL/GenBank/DDBJ whole genome shotgun (WGS) entry which is preliminary data.</text>
</comment>
<dbReference type="RefSeq" id="WP_380671879.1">
    <property type="nucleotide sequence ID" value="NZ_CP173186.1"/>
</dbReference>
<keyword evidence="2" id="KW-1185">Reference proteome</keyword>
<gene>
    <name evidence="1" type="ORF">ACFFJ3_00445</name>
</gene>
<dbReference type="Proteomes" id="UP001589792">
    <property type="component" value="Unassembled WGS sequence"/>
</dbReference>
<evidence type="ECO:0000313" key="1">
    <source>
        <dbReference type="EMBL" id="MFC0224990.1"/>
    </source>
</evidence>
<evidence type="ECO:0000313" key="2">
    <source>
        <dbReference type="Proteomes" id="UP001589792"/>
    </source>
</evidence>
<reference evidence="1 2" key="1">
    <citation type="submission" date="2024-09" db="EMBL/GenBank/DDBJ databases">
        <authorList>
            <person name="Sun Q."/>
            <person name="Mori K."/>
        </authorList>
    </citation>
    <scope>NUCLEOTIDE SEQUENCE [LARGE SCALE GENOMIC DNA]</scope>
    <source>
        <strain evidence="1 2">CCM 8626</strain>
    </source>
</reference>
<proteinExistence type="predicted"/>
<protein>
    <submittedName>
        <fullName evidence="1">Uncharacterized protein</fullName>
    </submittedName>
</protein>
<sequence>MKYIKNMRKSPRYLEKFSRSFKKTRKFPNLLSAETENIYLLYTLLSTINTISSRDPDMSKLVDVVGKLKACRKGQPCLCLLCKTCSRTQRLRIMQDNFSWANKLADSLSVLNLNFNSAAINPEDFNKDLLSSKIHKIDMQLKEWREIAGDNLLIGGVWGLSHYHFDNLVNKNVWVPQVRLILPNDEELHQELLSFMIESGEGNLHGIIENNPVNKLKVKTVNDALIAAYNPLWCECSCRVVTKAGRLMLNKSKESSLSNALIDGLFVQTQIDTSDIEILRKSGSIGRKSSFISDWDTE</sequence>